<dbReference type="Pfam" id="PF07944">
    <property type="entry name" value="Beta-AFase-like_GH127_cat"/>
    <property type="match status" value="1"/>
</dbReference>
<organism evidence="2 3">
    <name type="scientific">Cannabis sativa</name>
    <name type="common">Hemp</name>
    <name type="synonym">Marijuana</name>
    <dbReference type="NCBI Taxonomy" id="3483"/>
    <lineage>
        <taxon>Eukaryota</taxon>
        <taxon>Viridiplantae</taxon>
        <taxon>Streptophyta</taxon>
        <taxon>Embryophyta</taxon>
        <taxon>Tracheophyta</taxon>
        <taxon>Spermatophyta</taxon>
        <taxon>Magnoliopsida</taxon>
        <taxon>eudicotyledons</taxon>
        <taxon>Gunneridae</taxon>
        <taxon>Pentapetalae</taxon>
        <taxon>rosids</taxon>
        <taxon>fabids</taxon>
        <taxon>Rosales</taxon>
        <taxon>Cannabaceae</taxon>
        <taxon>Cannabis</taxon>
    </lineage>
</organism>
<evidence type="ECO:0000313" key="3">
    <source>
        <dbReference type="Proteomes" id="UP000583929"/>
    </source>
</evidence>
<name>A0A7J6FNP5_CANSA</name>
<reference evidence="2 3" key="1">
    <citation type="journal article" date="2020" name="bioRxiv">
        <title>Sequence and annotation of 42 cannabis genomes reveals extensive copy number variation in cannabinoid synthesis and pathogen resistance genes.</title>
        <authorList>
            <person name="Mckernan K.J."/>
            <person name="Helbert Y."/>
            <person name="Kane L.T."/>
            <person name="Ebling H."/>
            <person name="Zhang L."/>
            <person name="Liu B."/>
            <person name="Eaton Z."/>
            <person name="Mclaughlin S."/>
            <person name="Kingan S."/>
            <person name="Baybayan P."/>
            <person name="Concepcion G."/>
            <person name="Jordan M."/>
            <person name="Riva A."/>
            <person name="Barbazuk W."/>
            <person name="Harkins T."/>
        </authorList>
    </citation>
    <scope>NUCLEOTIDE SEQUENCE [LARGE SCALE GENOMIC DNA]</scope>
    <source>
        <strain evidence="3">cv. Jamaican Lion 4</strain>
        <tissue evidence="2">Leaf</tissue>
    </source>
</reference>
<sequence length="70" mass="8011">MSVVVSYLSECQEKLGNGYLFAFPSELFDRFEAIKPVWAPYYTIHKILAGLPDQYTLAVIYFASFDIIIP</sequence>
<accession>A0A7J6FNP5</accession>
<keyword evidence="3" id="KW-1185">Reference proteome</keyword>
<dbReference type="AlphaFoldDB" id="A0A7J6FNP5"/>
<comment type="caution">
    <text evidence="2">The sequence shown here is derived from an EMBL/GenBank/DDBJ whole genome shotgun (WGS) entry which is preliminary data.</text>
</comment>
<gene>
    <name evidence="2" type="ORF">G4B88_007029</name>
</gene>
<protein>
    <recommendedName>
        <fullName evidence="1">Non-reducing end beta-L-arabinofuranosidase-like GH127 catalytic domain-containing protein</fullName>
    </recommendedName>
</protein>
<evidence type="ECO:0000313" key="2">
    <source>
        <dbReference type="EMBL" id="KAF4372285.1"/>
    </source>
</evidence>
<dbReference type="PANTHER" id="PTHR31151">
    <property type="entry name" value="PROLINE-TRNA LIGASE (DUF1680)"/>
    <property type="match status" value="1"/>
</dbReference>
<proteinExistence type="predicted"/>
<dbReference type="Proteomes" id="UP000583929">
    <property type="component" value="Unassembled WGS sequence"/>
</dbReference>
<dbReference type="EMBL" id="JAATIQ010000188">
    <property type="protein sequence ID" value="KAF4372285.1"/>
    <property type="molecule type" value="Genomic_DNA"/>
</dbReference>
<dbReference type="InterPro" id="IPR012878">
    <property type="entry name" value="Beta-AFase-like_GH127_cat"/>
</dbReference>
<evidence type="ECO:0000259" key="1">
    <source>
        <dbReference type="Pfam" id="PF07944"/>
    </source>
</evidence>
<dbReference type="PANTHER" id="PTHR31151:SF0">
    <property type="entry name" value="PROLINE-TRNA LIGASE (DUF1680)"/>
    <property type="match status" value="1"/>
</dbReference>
<feature type="domain" description="Non-reducing end beta-L-arabinofuranosidase-like GH127 catalytic" evidence="1">
    <location>
        <begin position="3"/>
        <end position="58"/>
    </location>
</feature>